<dbReference type="Proteomes" id="UP000516072">
    <property type="component" value="Chromosome"/>
</dbReference>
<proteinExistence type="inferred from homology"/>
<name>A0A7G1QBK2_9GAMM</name>
<dbReference type="HAMAP" id="MF_00598">
    <property type="entry name" value="Smg"/>
    <property type="match status" value="1"/>
</dbReference>
<dbReference type="KEGG" id="ntg:NSCAC_1596"/>
<evidence type="ECO:0000313" key="2">
    <source>
        <dbReference type="EMBL" id="CAB1277290.1"/>
    </source>
</evidence>
<accession>A0A7G1QBK2</accession>
<dbReference type="AlphaFoldDB" id="A0A7G1QBK2"/>
<dbReference type="EMBL" id="LR778175">
    <property type="protein sequence ID" value="CAB1277290.1"/>
    <property type="molecule type" value="Genomic_DNA"/>
</dbReference>
<protein>
    <recommendedName>
        <fullName evidence="1">Protein Smg homolog</fullName>
    </recommendedName>
</protein>
<dbReference type="InterPro" id="IPR007456">
    <property type="entry name" value="Smg"/>
</dbReference>
<evidence type="ECO:0000313" key="3">
    <source>
        <dbReference type="Proteomes" id="UP000516072"/>
    </source>
</evidence>
<keyword evidence="3" id="KW-1185">Reference proteome</keyword>
<organism evidence="2 3">
    <name type="scientific">Candidatus Nitrosacidococcus tergens</name>
    <dbReference type="NCBI Taxonomy" id="553981"/>
    <lineage>
        <taxon>Bacteria</taxon>
        <taxon>Pseudomonadati</taxon>
        <taxon>Pseudomonadota</taxon>
        <taxon>Gammaproteobacteria</taxon>
        <taxon>Chromatiales</taxon>
        <taxon>Chromatiaceae</taxon>
        <taxon>Candidatus Nitrosacidococcus</taxon>
    </lineage>
</organism>
<sequence>MKESIFNILVYLFQQHIDNEAGQQLNKESLSIELAQAGFHHTEIDKAFNWLERLVVPQYNEESKQLLVESISIRIFTPEEQKKLNSECQGFLLLLEQVGILDPMTRELVIDRVMELGSEEFSLDQLKWVILMVLSHQPKGESINPWIEDFIFDGIDYPLH</sequence>
<gene>
    <name evidence="1 2" type="primary">smg</name>
    <name evidence="2" type="ORF">NSCAC_1596</name>
</gene>
<dbReference type="PANTHER" id="PTHR38692:SF1">
    <property type="entry name" value="PROTEIN SMG"/>
    <property type="match status" value="1"/>
</dbReference>
<comment type="similarity">
    <text evidence="1">Belongs to the Smg family.</text>
</comment>
<dbReference type="Pfam" id="PF04361">
    <property type="entry name" value="DUF494"/>
    <property type="match status" value="1"/>
</dbReference>
<dbReference type="RefSeq" id="WP_197744254.1">
    <property type="nucleotide sequence ID" value="NZ_LR778175.1"/>
</dbReference>
<dbReference type="PANTHER" id="PTHR38692">
    <property type="entry name" value="PROTEIN SMG"/>
    <property type="match status" value="1"/>
</dbReference>
<reference evidence="2 3" key="1">
    <citation type="submission" date="2020-03" db="EMBL/GenBank/DDBJ databases">
        <authorList>
            <person name="Picone N."/>
        </authorList>
    </citation>
    <scope>NUCLEOTIDE SEQUENCE [LARGE SCALE GENOMIC DNA]</scope>
    <source>
        <strain evidence="2">NSCAC1</strain>
    </source>
</reference>
<evidence type="ECO:0000256" key="1">
    <source>
        <dbReference type="HAMAP-Rule" id="MF_00598"/>
    </source>
</evidence>